<dbReference type="Pfam" id="PF01479">
    <property type="entry name" value="S4"/>
    <property type="match status" value="1"/>
</dbReference>
<organism evidence="3 4">
    <name type="scientific">Sphingomonas arantia</name>
    <dbReference type="NCBI Taxonomy" id="1460676"/>
    <lineage>
        <taxon>Bacteria</taxon>
        <taxon>Pseudomonadati</taxon>
        <taxon>Pseudomonadota</taxon>
        <taxon>Alphaproteobacteria</taxon>
        <taxon>Sphingomonadales</taxon>
        <taxon>Sphingomonadaceae</taxon>
        <taxon>Sphingomonas</taxon>
    </lineage>
</organism>
<reference evidence="4" key="1">
    <citation type="journal article" date="2019" name="Int. J. Syst. Evol. Microbiol.">
        <title>The Global Catalogue of Microorganisms (GCM) 10K type strain sequencing project: providing services to taxonomists for standard genome sequencing and annotation.</title>
        <authorList>
            <consortium name="The Broad Institute Genomics Platform"/>
            <consortium name="The Broad Institute Genome Sequencing Center for Infectious Disease"/>
            <person name="Wu L."/>
            <person name="Ma J."/>
        </authorList>
    </citation>
    <scope>NUCLEOTIDE SEQUENCE [LARGE SCALE GENOMIC DNA]</scope>
    <source>
        <strain evidence="4">CGMCC 1.12702</strain>
    </source>
</reference>
<evidence type="ECO:0000256" key="1">
    <source>
        <dbReference type="PROSITE-ProRule" id="PRU00182"/>
    </source>
</evidence>
<dbReference type="RefSeq" id="WP_380930633.1">
    <property type="nucleotide sequence ID" value="NZ_JBHUGS010000003.1"/>
</dbReference>
<dbReference type="EMBL" id="JBHUGS010000003">
    <property type="protein sequence ID" value="MFD1951766.1"/>
    <property type="molecule type" value="Genomic_DNA"/>
</dbReference>
<dbReference type="Gene3D" id="3.10.290.10">
    <property type="entry name" value="RNA-binding S4 domain"/>
    <property type="match status" value="1"/>
</dbReference>
<keyword evidence="4" id="KW-1185">Reference proteome</keyword>
<accession>A0ABW4U209</accession>
<dbReference type="Proteomes" id="UP001597400">
    <property type="component" value="Unassembled WGS sequence"/>
</dbReference>
<proteinExistence type="predicted"/>
<comment type="caution">
    <text evidence="3">The sequence shown here is derived from an EMBL/GenBank/DDBJ whole genome shotgun (WGS) entry which is preliminary data.</text>
</comment>
<evidence type="ECO:0000259" key="2">
    <source>
        <dbReference type="SMART" id="SM00363"/>
    </source>
</evidence>
<sequence length="128" mass="13575">MPDGGLRLDKYLCYVRMAKTRSLAADLAAEGHLRIDGRTVARAHAPVRIGNVLSFALHGRVRILRVEAIPVRRGSPAEARACYTDLSPPPVVAAGNPTPEIAPVDAPKTVPDIMSPYASFPAAKPAIG</sequence>
<dbReference type="SUPFAM" id="SSF55174">
    <property type="entry name" value="Alpha-L RNA-binding motif"/>
    <property type="match status" value="1"/>
</dbReference>
<protein>
    <submittedName>
        <fullName evidence="3">RNA-binding S4 domain-containing protein</fullName>
    </submittedName>
</protein>
<dbReference type="InterPro" id="IPR002942">
    <property type="entry name" value="S4_RNA-bd"/>
</dbReference>
<dbReference type="SMART" id="SM00363">
    <property type="entry name" value="S4"/>
    <property type="match status" value="1"/>
</dbReference>
<evidence type="ECO:0000313" key="4">
    <source>
        <dbReference type="Proteomes" id="UP001597400"/>
    </source>
</evidence>
<gene>
    <name evidence="3" type="ORF">ACFSGX_13410</name>
</gene>
<dbReference type="PROSITE" id="PS50889">
    <property type="entry name" value="S4"/>
    <property type="match status" value="1"/>
</dbReference>
<name>A0ABW4U209_9SPHN</name>
<keyword evidence="1" id="KW-0694">RNA-binding</keyword>
<feature type="domain" description="RNA-binding S4" evidence="2">
    <location>
        <begin position="6"/>
        <end position="69"/>
    </location>
</feature>
<dbReference type="InterPro" id="IPR036986">
    <property type="entry name" value="S4_RNA-bd_sf"/>
</dbReference>
<evidence type="ECO:0000313" key="3">
    <source>
        <dbReference type="EMBL" id="MFD1951766.1"/>
    </source>
</evidence>
<dbReference type="CDD" id="cd00165">
    <property type="entry name" value="S4"/>
    <property type="match status" value="1"/>
</dbReference>